<comment type="caution">
    <text evidence="1">The sequence shown here is derived from an EMBL/GenBank/DDBJ whole genome shotgun (WGS) entry which is preliminary data.</text>
</comment>
<dbReference type="AlphaFoldDB" id="A0AAD9QKN4"/>
<proteinExistence type="predicted"/>
<dbReference type="Proteomes" id="UP001249851">
    <property type="component" value="Unassembled WGS sequence"/>
</dbReference>
<evidence type="ECO:0000313" key="2">
    <source>
        <dbReference type="Proteomes" id="UP001249851"/>
    </source>
</evidence>
<reference evidence="1" key="1">
    <citation type="journal article" date="2023" name="G3 (Bethesda)">
        <title>Whole genome assembly and annotation of the endangered Caribbean coral Acropora cervicornis.</title>
        <authorList>
            <person name="Selwyn J.D."/>
            <person name="Vollmer S.V."/>
        </authorList>
    </citation>
    <scope>NUCLEOTIDE SEQUENCE</scope>
    <source>
        <strain evidence="1">K2</strain>
    </source>
</reference>
<accession>A0AAD9QKN4</accession>
<protein>
    <submittedName>
        <fullName evidence="1">Uncharacterized protein</fullName>
    </submittedName>
</protein>
<evidence type="ECO:0000313" key="1">
    <source>
        <dbReference type="EMBL" id="KAK2563066.1"/>
    </source>
</evidence>
<gene>
    <name evidence="1" type="ORF">P5673_013400</name>
</gene>
<organism evidence="1 2">
    <name type="scientific">Acropora cervicornis</name>
    <name type="common">Staghorn coral</name>
    <dbReference type="NCBI Taxonomy" id="6130"/>
    <lineage>
        <taxon>Eukaryota</taxon>
        <taxon>Metazoa</taxon>
        <taxon>Cnidaria</taxon>
        <taxon>Anthozoa</taxon>
        <taxon>Hexacorallia</taxon>
        <taxon>Scleractinia</taxon>
        <taxon>Astrocoeniina</taxon>
        <taxon>Acroporidae</taxon>
        <taxon>Acropora</taxon>
    </lineage>
</organism>
<dbReference type="EMBL" id="JARQWQ010000026">
    <property type="protein sequence ID" value="KAK2563066.1"/>
    <property type="molecule type" value="Genomic_DNA"/>
</dbReference>
<name>A0AAD9QKN4_ACRCE</name>
<sequence>MKTDLLVQKITAHSDFAFKTKSEKDKRPVKRKQNRCYENYIVAKVHFYLKAQDSSKSCTESLDNERKFTKEDRQLPSEFS</sequence>
<keyword evidence="2" id="KW-1185">Reference proteome</keyword>
<reference evidence="1" key="2">
    <citation type="journal article" date="2023" name="Science">
        <title>Genomic signatures of disease resistance in endangered staghorn corals.</title>
        <authorList>
            <person name="Vollmer S.V."/>
            <person name="Selwyn J.D."/>
            <person name="Despard B.A."/>
            <person name="Roesel C.L."/>
        </authorList>
    </citation>
    <scope>NUCLEOTIDE SEQUENCE</scope>
    <source>
        <strain evidence="1">K2</strain>
    </source>
</reference>